<reference evidence="10 11" key="1">
    <citation type="submission" date="2019-03" db="EMBL/GenBank/DDBJ databases">
        <title>Luteimonas zhaokaii sp.nov., isolated from the rectal contents of Plateau pika in Yushu, Qinghai Province, China.</title>
        <authorList>
            <person name="Zhang G."/>
        </authorList>
    </citation>
    <scope>NUCLEOTIDE SEQUENCE [LARGE SCALE GENOMIC DNA]</scope>
    <source>
        <strain evidence="10 11">B9</strain>
    </source>
</reference>
<evidence type="ECO:0000256" key="8">
    <source>
        <dbReference type="SAM" id="Phobius"/>
    </source>
</evidence>
<evidence type="ECO:0000313" key="10">
    <source>
        <dbReference type="EMBL" id="TDK24416.1"/>
    </source>
</evidence>
<evidence type="ECO:0000256" key="2">
    <source>
        <dbReference type="ARBA" id="ARBA00007362"/>
    </source>
</evidence>
<dbReference type="NCBIfam" id="TIGR00688">
    <property type="entry name" value="rarD"/>
    <property type="match status" value="1"/>
</dbReference>
<proteinExistence type="inferred from homology"/>
<protein>
    <submittedName>
        <fullName evidence="10">EamA family transporter RarD</fullName>
    </submittedName>
</protein>
<dbReference type="OrthoDB" id="369870at2"/>
<keyword evidence="3" id="KW-0813">Transport</keyword>
<feature type="transmembrane region" description="Helical" evidence="8">
    <location>
        <begin position="76"/>
        <end position="96"/>
    </location>
</feature>
<feature type="transmembrane region" description="Helical" evidence="8">
    <location>
        <begin position="12"/>
        <end position="31"/>
    </location>
</feature>
<feature type="transmembrane region" description="Helical" evidence="8">
    <location>
        <begin position="154"/>
        <end position="171"/>
    </location>
</feature>
<gene>
    <name evidence="10" type="primary">rarD</name>
    <name evidence="10" type="ORF">E2F46_09050</name>
</gene>
<evidence type="ECO:0000256" key="1">
    <source>
        <dbReference type="ARBA" id="ARBA00004651"/>
    </source>
</evidence>
<evidence type="ECO:0000256" key="5">
    <source>
        <dbReference type="ARBA" id="ARBA00022692"/>
    </source>
</evidence>
<evidence type="ECO:0000313" key="11">
    <source>
        <dbReference type="Proteomes" id="UP000294796"/>
    </source>
</evidence>
<organism evidence="10 11">
    <name type="scientific">Luteimonas aestuarii</name>
    <dbReference type="NCBI Taxonomy" id="453837"/>
    <lineage>
        <taxon>Bacteria</taxon>
        <taxon>Pseudomonadati</taxon>
        <taxon>Pseudomonadota</taxon>
        <taxon>Gammaproteobacteria</taxon>
        <taxon>Lysobacterales</taxon>
        <taxon>Lysobacteraceae</taxon>
        <taxon>Luteimonas</taxon>
    </lineage>
</organism>
<keyword evidence="6 8" id="KW-1133">Transmembrane helix</keyword>
<dbReference type="InterPro" id="IPR000620">
    <property type="entry name" value="EamA_dom"/>
</dbReference>
<dbReference type="InterPro" id="IPR037185">
    <property type="entry name" value="EmrE-like"/>
</dbReference>
<dbReference type="EMBL" id="SMTF01000005">
    <property type="protein sequence ID" value="TDK24416.1"/>
    <property type="molecule type" value="Genomic_DNA"/>
</dbReference>
<evidence type="ECO:0000256" key="7">
    <source>
        <dbReference type="ARBA" id="ARBA00023136"/>
    </source>
</evidence>
<accession>A0A4R5TTR6</accession>
<feature type="transmembrane region" description="Helical" evidence="8">
    <location>
        <begin position="183"/>
        <end position="200"/>
    </location>
</feature>
<comment type="subcellular location">
    <subcellularLocation>
        <location evidence="1">Cell membrane</location>
        <topology evidence="1">Multi-pass membrane protein</topology>
    </subcellularLocation>
</comment>
<feature type="domain" description="EamA" evidence="9">
    <location>
        <begin position="12"/>
        <end position="148"/>
    </location>
</feature>
<dbReference type="Proteomes" id="UP000294796">
    <property type="component" value="Unassembled WGS sequence"/>
</dbReference>
<dbReference type="GO" id="GO:0005886">
    <property type="term" value="C:plasma membrane"/>
    <property type="evidence" value="ECO:0007669"/>
    <property type="project" value="UniProtKB-SubCell"/>
</dbReference>
<feature type="domain" description="EamA" evidence="9">
    <location>
        <begin position="157"/>
        <end position="286"/>
    </location>
</feature>
<name>A0A4R5TTR6_9GAMM</name>
<keyword evidence="7 8" id="KW-0472">Membrane</keyword>
<comment type="caution">
    <text evidence="10">The sequence shown here is derived from an EMBL/GenBank/DDBJ whole genome shotgun (WGS) entry which is preliminary data.</text>
</comment>
<dbReference type="RefSeq" id="WP_133321748.1">
    <property type="nucleotide sequence ID" value="NZ_SMTF01000005.1"/>
</dbReference>
<feature type="transmembrane region" description="Helical" evidence="8">
    <location>
        <begin position="245"/>
        <end position="265"/>
    </location>
</feature>
<dbReference type="PANTHER" id="PTHR22911:SF137">
    <property type="entry name" value="SOLUTE CARRIER FAMILY 35 MEMBER G2-RELATED"/>
    <property type="match status" value="1"/>
</dbReference>
<dbReference type="Pfam" id="PF00892">
    <property type="entry name" value="EamA"/>
    <property type="match status" value="2"/>
</dbReference>
<feature type="transmembrane region" description="Helical" evidence="8">
    <location>
        <begin position="271"/>
        <end position="289"/>
    </location>
</feature>
<evidence type="ECO:0000256" key="6">
    <source>
        <dbReference type="ARBA" id="ARBA00022989"/>
    </source>
</evidence>
<comment type="similarity">
    <text evidence="2">Belongs to the EamA transporter family.</text>
</comment>
<feature type="transmembrane region" description="Helical" evidence="8">
    <location>
        <begin position="220"/>
        <end position="238"/>
    </location>
</feature>
<keyword evidence="5 8" id="KW-0812">Transmembrane</keyword>
<feature type="transmembrane region" description="Helical" evidence="8">
    <location>
        <begin position="108"/>
        <end position="125"/>
    </location>
</feature>
<dbReference type="InterPro" id="IPR004626">
    <property type="entry name" value="RarD"/>
</dbReference>
<keyword evidence="11" id="KW-1185">Reference proteome</keyword>
<evidence type="ECO:0000256" key="3">
    <source>
        <dbReference type="ARBA" id="ARBA00022448"/>
    </source>
</evidence>
<feature type="transmembrane region" description="Helical" evidence="8">
    <location>
        <begin position="43"/>
        <end position="60"/>
    </location>
</feature>
<keyword evidence="4" id="KW-1003">Cell membrane</keyword>
<dbReference type="SUPFAM" id="SSF103481">
    <property type="entry name" value="Multidrug resistance efflux transporter EmrE"/>
    <property type="match status" value="2"/>
</dbReference>
<dbReference type="PANTHER" id="PTHR22911">
    <property type="entry name" value="ACYL-MALONYL CONDENSING ENZYME-RELATED"/>
    <property type="match status" value="1"/>
</dbReference>
<feature type="transmembrane region" description="Helical" evidence="8">
    <location>
        <begin position="132"/>
        <end position="148"/>
    </location>
</feature>
<sequence>MPSVGDATLDRRGLWAGFAAFALWGLMPLYWHLLKSVPSLQIVLHRVVWGAAFVCAWLLWKQGRGWLRATLRQPRALAMLTLSGLLIAFNWGLYIWAVNAGHVIETSLGYFINPLLNVLIGVLLLRERLRSAQWAAVGIAALGVLWLTFNYGSFPWIALLLATSFGLYGLVRKLVAVDAVAGLGVESLVLLLPALAWLVWIEGQGGGAFLAGHWQVEALLVFAGALTVLPLVGFAYAVRRVPYSTIGVLQYVAPTLQLLCGIFVFREPFGSDRMIGFACIWVALAVYAADGITASRRSAKAGG</sequence>
<dbReference type="AlphaFoldDB" id="A0A4R5TTR6"/>
<evidence type="ECO:0000259" key="9">
    <source>
        <dbReference type="Pfam" id="PF00892"/>
    </source>
</evidence>
<evidence type="ECO:0000256" key="4">
    <source>
        <dbReference type="ARBA" id="ARBA00022475"/>
    </source>
</evidence>